<dbReference type="InterPro" id="IPR050703">
    <property type="entry name" value="Flavin_MAO"/>
</dbReference>
<dbReference type="KEGG" id="cnan:A2G96_22285"/>
<dbReference type="PANTHER" id="PTHR43563">
    <property type="entry name" value="AMINE OXIDASE"/>
    <property type="match status" value="1"/>
</dbReference>
<dbReference type="OrthoDB" id="3972913at2"/>
<keyword evidence="4" id="KW-1185">Reference proteome</keyword>
<comment type="similarity">
    <text evidence="1">Belongs to the flavin monoamine oxidase family.</text>
</comment>
<sequence length="377" mass="41102">MLTERIAIIGGGLSGLYAAYLLEQRGIRNYVLLEARVALGGRIASVSPTALTGEQRPSEQYDLGATWFWPDLQPELQALVDELGLQTFAQQEEGDMLLERSPTQPPVRADGYRSTPPARRLVGGMGALIDALHQRLTANRLMTHCHVRRLRYLDDCVEVEADGPQGRERMHRVAHVLLAVPPRLAAGTILFEPALPDPLAGPWKHCATWMAPHAKYLAVFDRPFWREQGLSGEARSAVGPMTEIHDASALACHGALFGFLGVPAAVRRQIPEEELRALCRAQLVRLFGRCASSPRTEYLKDWASDPYTALEADNKVGAHQMLPLPSCAASGVWCNRLTGIASEWSPQFGGYVAGALDAARRAVAALTAGNTAHSLLH</sequence>
<dbReference type="PANTHER" id="PTHR43563:SF1">
    <property type="entry name" value="AMINE OXIDASE [FLAVIN-CONTAINING] B"/>
    <property type="match status" value="1"/>
</dbReference>
<reference evidence="3 4" key="1">
    <citation type="submission" date="2016-03" db="EMBL/GenBank/DDBJ databases">
        <title>Complete genome sequence of a novel chlorpyrifos degrading bacterium, Cupriavidus nantongensis sp. X1.</title>
        <authorList>
            <person name="Fang L."/>
        </authorList>
    </citation>
    <scope>NUCLEOTIDE SEQUENCE [LARGE SCALE GENOMIC DNA]</scope>
    <source>
        <strain evidence="3 4">X1</strain>
    </source>
</reference>
<evidence type="ECO:0000313" key="4">
    <source>
        <dbReference type="Proteomes" id="UP000075238"/>
    </source>
</evidence>
<protein>
    <submittedName>
        <fullName evidence="3">Amine oxidase</fullName>
    </submittedName>
</protein>
<evidence type="ECO:0000259" key="2">
    <source>
        <dbReference type="Pfam" id="PF01593"/>
    </source>
</evidence>
<evidence type="ECO:0000256" key="1">
    <source>
        <dbReference type="ARBA" id="ARBA00005995"/>
    </source>
</evidence>
<name>A0A142JR63_9BURK</name>
<dbReference type="Pfam" id="PF01593">
    <property type="entry name" value="Amino_oxidase"/>
    <property type="match status" value="1"/>
</dbReference>
<proteinExistence type="inferred from homology"/>
<dbReference type="InterPro" id="IPR002937">
    <property type="entry name" value="Amino_oxidase"/>
</dbReference>
<dbReference type="Pfam" id="PF13450">
    <property type="entry name" value="NAD_binding_8"/>
    <property type="match status" value="1"/>
</dbReference>
<dbReference type="GO" id="GO:0016491">
    <property type="term" value="F:oxidoreductase activity"/>
    <property type="evidence" value="ECO:0007669"/>
    <property type="project" value="InterPro"/>
</dbReference>
<evidence type="ECO:0000313" key="3">
    <source>
        <dbReference type="EMBL" id="AMR80575.1"/>
    </source>
</evidence>
<dbReference type="AlphaFoldDB" id="A0A142JR63"/>
<dbReference type="InterPro" id="IPR036188">
    <property type="entry name" value="FAD/NAD-bd_sf"/>
</dbReference>
<gene>
    <name evidence="3" type="ORF">A2G96_22285</name>
</gene>
<dbReference type="SUPFAM" id="SSF54373">
    <property type="entry name" value="FAD-linked reductases, C-terminal domain"/>
    <property type="match status" value="1"/>
</dbReference>
<dbReference type="EMBL" id="CP014845">
    <property type="protein sequence ID" value="AMR80575.1"/>
    <property type="molecule type" value="Genomic_DNA"/>
</dbReference>
<feature type="domain" description="Amine oxidase" evidence="2">
    <location>
        <begin position="119"/>
        <end position="366"/>
    </location>
</feature>
<dbReference type="RefSeq" id="WP_062802408.1">
    <property type="nucleotide sequence ID" value="NZ_CP014845.1"/>
</dbReference>
<organism evidence="3 4">
    <name type="scientific">Cupriavidus nantongensis</name>
    <dbReference type="NCBI Taxonomy" id="1796606"/>
    <lineage>
        <taxon>Bacteria</taxon>
        <taxon>Pseudomonadati</taxon>
        <taxon>Pseudomonadota</taxon>
        <taxon>Betaproteobacteria</taxon>
        <taxon>Burkholderiales</taxon>
        <taxon>Burkholderiaceae</taxon>
        <taxon>Cupriavidus</taxon>
    </lineage>
</organism>
<dbReference type="Proteomes" id="UP000075238">
    <property type="component" value="Chromosome 2"/>
</dbReference>
<dbReference type="SUPFAM" id="SSF51905">
    <property type="entry name" value="FAD/NAD(P)-binding domain"/>
    <property type="match status" value="1"/>
</dbReference>
<accession>A0A142JR63</accession>
<dbReference type="STRING" id="1796606.A2G96_22285"/>
<dbReference type="Gene3D" id="3.50.50.60">
    <property type="entry name" value="FAD/NAD(P)-binding domain"/>
    <property type="match status" value="2"/>
</dbReference>